<dbReference type="RefSeq" id="WP_193080902.1">
    <property type="nucleotide sequence ID" value="NZ_CP045201.1"/>
</dbReference>
<gene>
    <name evidence="1" type="ORF">F3W81_18525</name>
</gene>
<dbReference type="KEGG" id="pshq:F3W81_18525"/>
<proteinExistence type="predicted"/>
<dbReference type="Proteomes" id="UP000594118">
    <property type="component" value="Chromosome"/>
</dbReference>
<dbReference type="EMBL" id="CP045201">
    <property type="protein sequence ID" value="QOL82640.1"/>
    <property type="molecule type" value="Genomic_DNA"/>
</dbReference>
<dbReference type="AlphaFoldDB" id="A0A7L9WU81"/>
<organism evidence="1 2">
    <name type="scientific">Pseudooceanicola spongiae</name>
    <dbReference type="NCBI Taxonomy" id="2613965"/>
    <lineage>
        <taxon>Bacteria</taxon>
        <taxon>Pseudomonadati</taxon>
        <taxon>Pseudomonadota</taxon>
        <taxon>Alphaproteobacteria</taxon>
        <taxon>Rhodobacterales</taxon>
        <taxon>Paracoccaceae</taxon>
        <taxon>Pseudooceanicola</taxon>
    </lineage>
</organism>
<name>A0A7L9WU81_9RHOB</name>
<sequence>MFGLFKKEAQSKLRVMGHDLEVVSITRDGKILFTGEAARKFPKDHFEGTIMEVAFVCKSGSPYFAYYTCPDYYVAVAAPGGSASFGGPFETEKFRSAVSQAIGAFLVKCLKDTLKIDAGREIVSFSHNRAHTNVLAYISSIGSWAPIQHNDAEGDDASERKAAAVDSGHVKLSEVIAVNELSPSA</sequence>
<keyword evidence="2" id="KW-1185">Reference proteome</keyword>
<reference evidence="1 2" key="1">
    <citation type="submission" date="2019-10" db="EMBL/GenBank/DDBJ databases">
        <title>Pseudopuniceibacterium sp. HQ09 islated from Antarctica.</title>
        <authorList>
            <person name="Liao L."/>
            <person name="Su S."/>
            <person name="Chen B."/>
            <person name="Yu Y."/>
        </authorList>
    </citation>
    <scope>NUCLEOTIDE SEQUENCE [LARGE SCALE GENOMIC DNA]</scope>
    <source>
        <strain evidence="1 2">HQ09</strain>
    </source>
</reference>
<accession>A0A7L9WU81</accession>
<evidence type="ECO:0000313" key="2">
    <source>
        <dbReference type="Proteomes" id="UP000594118"/>
    </source>
</evidence>
<evidence type="ECO:0000313" key="1">
    <source>
        <dbReference type="EMBL" id="QOL82640.1"/>
    </source>
</evidence>
<protein>
    <submittedName>
        <fullName evidence="1">Uncharacterized protein</fullName>
    </submittedName>
</protein>